<dbReference type="EMBL" id="JBHSGD010000005">
    <property type="protein sequence ID" value="MFC4652457.1"/>
    <property type="molecule type" value="Genomic_DNA"/>
</dbReference>
<proteinExistence type="predicted"/>
<gene>
    <name evidence="1" type="ORF">ACFO26_06000</name>
</gene>
<accession>A0ABV9JCI4</accession>
<evidence type="ECO:0000313" key="2">
    <source>
        <dbReference type="Proteomes" id="UP001595987"/>
    </source>
</evidence>
<reference evidence="2" key="1">
    <citation type="journal article" date="2019" name="Int. J. Syst. Evol. Microbiol.">
        <title>The Global Catalogue of Microorganisms (GCM) 10K type strain sequencing project: providing services to taxonomists for standard genome sequencing and annotation.</title>
        <authorList>
            <consortium name="The Broad Institute Genomics Platform"/>
            <consortium name="The Broad Institute Genome Sequencing Center for Infectious Disease"/>
            <person name="Wu L."/>
            <person name="Ma J."/>
        </authorList>
    </citation>
    <scope>NUCLEOTIDE SEQUENCE [LARGE SCALE GENOMIC DNA]</scope>
    <source>
        <strain evidence="2">CCUG 63287</strain>
    </source>
</reference>
<evidence type="ECO:0000313" key="1">
    <source>
        <dbReference type="EMBL" id="MFC4652457.1"/>
    </source>
</evidence>
<dbReference type="RefSeq" id="WP_213534805.1">
    <property type="nucleotide sequence ID" value="NZ_BOVQ01000004.1"/>
</dbReference>
<comment type="caution">
    <text evidence="1">The sequence shown here is derived from an EMBL/GenBank/DDBJ whole genome shotgun (WGS) entry which is preliminary data.</text>
</comment>
<sequence>MRLVQGVHINGTDKHKRLWRVPDELDHIKIKKNDEAVVQTERGLGRIRITNVISTTNNIFYWHDDKEGRSGKIEVTQDVVLVYDR</sequence>
<dbReference type="Proteomes" id="UP001595987">
    <property type="component" value="Unassembled WGS sequence"/>
</dbReference>
<keyword evidence="2" id="KW-1185">Reference proteome</keyword>
<organism evidence="1 2">
    <name type="scientific">Lactococcus nasutitermitis</name>
    <dbReference type="NCBI Taxonomy" id="1652957"/>
    <lineage>
        <taxon>Bacteria</taxon>
        <taxon>Bacillati</taxon>
        <taxon>Bacillota</taxon>
        <taxon>Bacilli</taxon>
        <taxon>Lactobacillales</taxon>
        <taxon>Streptococcaceae</taxon>
        <taxon>Lactococcus</taxon>
    </lineage>
</organism>
<protein>
    <submittedName>
        <fullName evidence="1">Uncharacterized protein</fullName>
    </submittedName>
</protein>
<name>A0ABV9JCI4_9LACT</name>